<dbReference type="Gene3D" id="2.60.120.1440">
    <property type="match status" value="1"/>
</dbReference>
<dbReference type="InterPro" id="IPR012373">
    <property type="entry name" value="Ferrdict_sens_TM"/>
</dbReference>
<feature type="domain" description="FecR N-terminal" evidence="2">
    <location>
        <begin position="10"/>
        <end position="49"/>
    </location>
</feature>
<protein>
    <submittedName>
        <fullName evidence="3">DUF4880 domain-containing protein</fullName>
    </submittedName>
</protein>
<sequence>MSALDPRVARQAAEWFVLLQDPDAAPAEHDACAHWRASHADHEAAWQRALWVSQRVGQLPAAVAVPVLGRRQLARRDVLKSMVLASGGATLAVLGYREGADHHWLADYRTGTGEHARHTLSDGSQLHLDTASAADVRYDAACRRVRLLRGELLVEVATDVAGRPFVVESAAGCAQAPSGRFSLREEGVGSRLTVFEGRVQVRTRSGGQPSLDVNAGEQLLFGETWLGAPTPADPRRDAWTRGVLHVDGMRLDAFAVELQRYRAGVLTCDAAVAALTLSGSYQLANTTPILDSLPGLLPVRVRYRTRYWVSLLPA</sequence>
<dbReference type="PIRSF" id="PIRSF018266">
    <property type="entry name" value="FecR"/>
    <property type="match status" value="1"/>
</dbReference>
<dbReference type="Proteomes" id="UP000315235">
    <property type="component" value="Unassembled WGS sequence"/>
</dbReference>
<feature type="domain" description="FecR protein" evidence="1">
    <location>
        <begin position="107"/>
        <end position="200"/>
    </location>
</feature>
<dbReference type="EMBL" id="VJOY01000021">
    <property type="protein sequence ID" value="TRX73068.1"/>
    <property type="molecule type" value="Genomic_DNA"/>
</dbReference>
<dbReference type="PANTHER" id="PTHR30273">
    <property type="entry name" value="PERIPLASMIC SIGNAL SENSOR AND SIGMA FACTOR ACTIVATOR FECR-RELATED"/>
    <property type="match status" value="1"/>
</dbReference>
<dbReference type="OrthoDB" id="1099576at2"/>
<evidence type="ECO:0000313" key="4">
    <source>
        <dbReference type="Proteomes" id="UP000315235"/>
    </source>
</evidence>
<name>A0A553GU80_9PSED</name>
<dbReference type="InterPro" id="IPR032623">
    <property type="entry name" value="FecR_N"/>
</dbReference>
<keyword evidence="4" id="KW-1185">Reference proteome</keyword>
<dbReference type="Pfam" id="PF16220">
    <property type="entry name" value="DUF4880"/>
    <property type="match status" value="1"/>
</dbReference>
<dbReference type="RefSeq" id="WP_143490146.1">
    <property type="nucleotide sequence ID" value="NZ_VJOY01000021.1"/>
</dbReference>
<evidence type="ECO:0000313" key="3">
    <source>
        <dbReference type="EMBL" id="TRX73068.1"/>
    </source>
</evidence>
<reference evidence="3 4" key="1">
    <citation type="submission" date="2019-07" db="EMBL/GenBank/DDBJ databases">
        <title>Pseudomonas mangiferae sp. nov., isolated from bark of mango tree in Thailand.</title>
        <authorList>
            <person name="Srisuk N."/>
            <person name="Anurat P."/>
        </authorList>
    </citation>
    <scope>NUCLEOTIDE SEQUENCE [LARGE SCALE GENOMIC DNA]</scope>
    <source>
        <strain evidence="3 4">DMKU_BBB3-04</strain>
    </source>
</reference>
<organism evidence="3 4">
    <name type="scientific">Pseudomonas mangiferae</name>
    <dbReference type="NCBI Taxonomy" id="2593654"/>
    <lineage>
        <taxon>Bacteria</taxon>
        <taxon>Pseudomonadati</taxon>
        <taxon>Pseudomonadota</taxon>
        <taxon>Gammaproteobacteria</taxon>
        <taxon>Pseudomonadales</taxon>
        <taxon>Pseudomonadaceae</taxon>
        <taxon>Pseudomonas</taxon>
    </lineage>
</organism>
<evidence type="ECO:0000259" key="1">
    <source>
        <dbReference type="Pfam" id="PF04773"/>
    </source>
</evidence>
<dbReference type="InterPro" id="IPR006860">
    <property type="entry name" value="FecR"/>
</dbReference>
<gene>
    <name evidence="3" type="ORF">FM069_19860</name>
</gene>
<dbReference type="AlphaFoldDB" id="A0A553GU80"/>
<evidence type="ECO:0000259" key="2">
    <source>
        <dbReference type="Pfam" id="PF16220"/>
    </source>
</evidence>
<proteinExistence type="predicted"/>
<accession>A0A553GU80</accession>
<dbReference type="PANTHER" id="PTHR30273:SF2">
    <property type="entry name" value="PROTEIN FECR"/>
    <property type="match status" value="1"/>
</dbReference>
<comment type="caution">
    <text evidence="3">The sequence shown here is derived from an EMBL/GenBank/DDBJ whole genome shotgun (WGS) entry which is preliminary data.</text>
</comment>
<dbReference type="Pfam" id="PF04773">
    <property type="entry name" value="FecR"/>
    <property type="match status" value="1"/>
</dbReference>
<dbReference type="GO" id="GO:0016989">
    <property type="term" value="F:sigma factor antagonist activity"/>
    <property type="evidence" value="ECO:0007669"/>
    <property type="project" value="TreeGrafter"/>
</dbReference>